<evidence type="ECO:0000256" key="4">
    <source>
        <dbReference type="ARBA" id="ARBA00023136"/>
    </source>
</evidence>
<dbReference type="AlphaFoldDB" id="A0A917EME1"/>
<name>A0A917EME1_9RHOB</name>
<keyword evidence="2 5" id="KW-0812">Transmembrane</keyword>
<dbReference type="RefSeq" id="WP_158221878.1">
    <property type="nucleotide sequence ID" value="NZ_BMKN01000003.1"/>
</dbReference>
<organism evidence="6 7">
    <name type="scientific">Actibacterium pelagium</name>
    <dbReference type="NCBI Taxonomy" id="2029103"/>
    <lineage>
        <taxon>Bacteria</taxon>
        <taxon>Pseudomonadati</taxon>
        <taxon>Pseudomonadota</taxon>
        <taxon>Alphaproteobacteria</taxon>
        <taxon>Rhodobacterales</taxon>
        <taxon>Roseobacteraceae</taxon>
        <taxon>Actibacterium</taxon>
    </lineage>
</organism>
<feature type="transmembrane region" description="Helical" evidence="5">
    <location>
        <begin position="84"/>
        <end position="108"/>
    </location>
</feature>
<reference evidence="6" key="1">
    <citation type="journal article" date="2014" name="Int. J. Syst. Evol. Microbiol.">
        <title>Complete genome sequence of Corynebacterium casei LMG S-19264T (=DSM 44701T), isolated from a smear-ripened cheese.</title>
        <authorList>
            <consortium name="US DOE Joint Genome Institute (JGI-PGF)"/>
            <person name="Walter F."/>
            <person name="Albersmeier A."/>
            <person name="Kalinowski J."/>
            <person name="Ruckert C."/>
        </authorList>
    </citation>
    <scope>NUCLEOTIDE SEQUENCE</scope>
    <source>
        <strain evidence="6">CGMCC 1.16012</strain>
    </source>
</reference>
<feature type="transmembrane region" description="Helical" evidence="5">
    <location>
        <begin position="43"/>
        <end position="63"/>
    </location>
</feature>
<comment type="caution">
    <text evidence="6">The sequence shown here is derived from an EMBL/GenBank/DDBJ whole genome shotgun (WGS) entry which is preliminary data.</text>
</comment>
<feature type="transmembrane region" description="Helical" evidence="5">
    <location>
        <begin position="176"/>
        <end position="195"/>
    </location>
</feature>
<keyword evidence="4 5" id="KW-0472">Membrane</keyword>
<gene>
    <name evidence="6" type="ORF">GCM10011517_30800</name>
</gene>
<dbReference type="Proteomes" id="UP000606730">
    <property type="component" value="Unassembled WGS sequence"/>
</dbReference>
<feature type="transmembrane region" description="Helical" evidence="5">
    <location>
        <begin position="250"/>
        <end position="276"/>
    </location>
</feature>
<dbReference type="GO" id="GO:0016020">
    <property type="term" value="C:membrane"/>
    <property type="evidence" value="ECO:0007669"/>
    <property type="project" value="UniProtKB-SubCell"/>
</dbReference>
<feature type="transmembrane region" description="Helical" evidence="5">
    <location>
        <begin position="120"/>
        <end position="142"/>
    </location>
</feature>
<dbReference type="OrthoDB" id="7388137at2"/>
<evidence type="ECO:0000256" key="5">
    <source>
        <dbReference type="SAM" id="Phobius"/>
    </source>
</evidence>
<accession>A0A917EME1</accession>
<evidence type="ECO:0000313" key="6">
    <source>
        <dbReference type="EMBL" id="GGE61103.1"/>
    </source>
</evidence>
<reference evidence="6" key="2">
    <citation type="submission" date="2020-09" db="EMBL/GenBank/DDBJ databases">
        <authorList>
            <person name="Sun Q."/>
            <person name="Zhou Y."/>
        </authorList>
    </citation>
    <scope>NUCLEOTIDE SEQUENCE</scope>
    <source>
        <strain evidence="6">CGMCC 1.16012</strain>
    </source>
</reference>
<dbReference type="Pfam" id="PF04140">
    <property type="entry name" value="ICMT"/>
    <property type="match status" value="1"/>
</dbReference>
<sequence>MFKSPTEDRRPTSDVRNWTGLIGLVGFVIALFLLRMGEVTGTVGPLIMLASAAIPMVLWDVLVEKVHRAPTAGFDFGAPTPWDEALSLAGVKLVGLLATFALIGAAYFVLRTYSDAKFDYYYVVLGSVGQGLLLMSPFYILLTTRFMSQPRDSLWQFGNLVLGRWGQVEWPEISNYLLSWAVKGFFLSFMFSVILPMYQNVILFDFSELANDPKVLVFFAIPLLFLVDVCFGTVGYIFSLRILDSHIRTANPYLAGWVAALICYPPFALMASGQILDYRANTVEWWQWFQGYPLLLAFWGLCLVILTVIYAWATVIFGLRFSNLTNRGIITAGPYSLFKHPAYLSKCVFWWMLYVPFLSLNGPAEAIRSCVLLTAVCAIYYWRAKTEERHLMEEPKYQAYSEWIAQHGLLQRIRQAALKL</sequence>
<dbReference type="EMBL" id="BMKN01000003">
    <property type="protein sequence ID" value="GGE61103.1"/>
    <property type="molecule type" value="Genomic_DNA"/>
</dbReference>
<evidence type="ECO:0000313" key="7">
    <source>
        <dbReference type="Proteomes" id="UP000606730"/>
    </source>
</evidence>
<keyword evidence="7" id="KW-1185">Reference proteome</keyword>
<evidence type="ECO:0000256" key="2">
    <source>
        <dbReference type="ARBA" id="ARBA00022692"/>
    </source>
</evidence>
<protein>
    <submittedName>
        <fullName evidence="6">Membrane protein</fullName>
    </submittedName>
</protein>
<proteinExistence type="predicted"/>
<feature type="transmembrane region" description="Helical" evidence="5">
    <location>
        <begin position="296"/>
        <end position="321"/>
    </location>
</feature>
<dbReference type="GO" id="GO:0004671">
    <property type="term" value="F:protein C-terminal S-isoprenylcysteine carboxyl O-methyltransferase activity"/>
    <property type="evidence" value="ECO:0007669"/>
    <property type="project" value="InterPro"/>
</dbReference>
<dbReference type="Gene3D" id="1.20.120.1630">
    <property type="match status" value="1"/>
</dbReference>
<dbReference type="InterPro" id="IPR007269">
    <property type="entry name" value="ICMT_MeTrfase"/>
</dbReference>
<evidence type="ECO:0000256" key="3">
    <source>
        <dbReference type="ARBA" id="ARBA00022989"/>
    </source>
</evidence>
<comment type="subcellular location">
    <subcellularLocation>
        <location evidence="1">Membrane</location>
        <topology evidence="1">Multi-pass membrane protein</topology>
    </subcellularLocation>
</comment>
<feature type="transmembrane region" description="Helical" evidence="5">
    <location>
        <begin position="215"/>
        <end position="238"/>
    </location>
</feature>
<keyword evidence="3 5" id="KW-1133">Transmembrane helix</keyword>
<feature type="transmembrane region" description="Helical" evidence="5">
    <location>
        <begin position="20"/>
        <end position="37"/>
    </location>
</feature>
<evidence type="ECO:0000256" key="1">
    <source>
        <dbReference type="ARBA" id="ARBA00004141"/>
    </source>
</evidence>